<accession>A0A1Y1S2L1</accession>
<reference evidence="3 4" key="1">
    <citation type="submission" date="2017-03" db="EMBL/GenBank/DDBJ databases">
        <title>Draft Genome sequence of Marispirochaeta sp. strain JC444.</title>
        <authorList>
            <person name="Shivani Y."/>
            <person name="Subhash Y."/>
            <person name="Sasikala C."/>
            <person name="Ramana C."/>
        </authorList>
    </citation>
    <scope>NUCLEOTIDE SEQUENCE [LARGE SCALE GENOMIC DNA]</scope>
    <source>
        <strain evidence="3 4">JC444</strain>
    </source>
</reference>
<dbReference type="GO" id="GO:0016491">
    <property type="term" value="F:oxidoreductase activity"/>
    <property type="evidence" value="ECO:0007669"/>
    <property type="project" value="InterPro"/>
</dbReference>
<dbReference type="PANTHER" id="PTHR43734">
    <property type="entry name" value="PHYTOENE DESATURASE"/>
    <property type="match status" value="1"/>
</dbReference>
<keyword evidence="4" id="KW-1185">Reference proteome</keyword>
<sequence length="509" mass="57286">MEKYDIIIIGGGMGGMTAANACAKRGLKTLVLEQNHHTGGNMSGFRRKGFYFDGGDQSFESLGIVFPILDELGLLDKLRWHKARFRMVSPDFDFRVDSFQEVEEALQTAFPGEKGIPVLFREVREVSRFIESKMDPWSFPLLHNFSISGLASMLPWLPKLRRWLSFDYRVKACSVIRDPGLQKWFTQIGYYHMPFIFFAGFWHLWMKDYWYPEGGMQAFHDLLAENFTQLGGDLRCNTRVEKIEHQGSRARSVRTEKGEVFYGDSFIYAGDYKRLVGSILGPEVFKPSFVKKIEGAKLTESLVNVYLGVSAGTEELDERLGAQHVFYFPNYDVIFPSSESPEDVHGRMWLTLNHFGKENPNAAAPGQSSLVLQTFSSYDWRDCWGIGQAAGPRPEAYSRLKERVAAELTGLAENLVPGLGSRVLYTDVGTPISSERFSLNTGGSSGGWCYDGRESPVYRFPFLNLFSTPLRNLRACGHYSLWPGGVITAALSGKIVANLSSGRKPLKKL</sequence>
<dbReference type="Gene3D" id="3.50.50.60">
    <property type="entry name" value="FAD/NAD(P)-binding domain"/>
    <property type="match status" value="2"/>
</dbReference>
<proteinExistence type="inferred from homology"/>
<dbReference type="PANTHER" id="PTHR43734:SF4">
    <property type="entry name" value="AMINE OXIDASE DOMAIN-CONTAINING PROTEIN"/>
    <property type="match status" value="1"/>
</dbReference>
<dbReference type="InterPro" id="IPR036188">
    <property type="entry name" value="FAD/NAD-bd_sf"/>
</dbReference>
<comment type="caution">
    <text evidence="3">The sequence shown here is derived from an EMBL/GenBank/DDBJ whole genome shotgun (WGS) entry which is preliminary data.</text>
</comment>
<gene>
    <name evidence="3" type="ORF">B4O97_02965</name>
</gene>
<dbReference type="SUPFAM" id="SSF51905">
    <property type="entry name" value="FAD/NAD(P)-binding domain"/>
    <property type="match status" value="1"/>
</dbReference>
<dbReference type="EMBL" id="MWQY01000002">
    <property type="protein sequence ID" value="ORC37973.1"/>
    <property type="molecule type" value="Genomic_DNA"/>
</dbReference>
<evidence type="ECO:0000256" key="1">
    <source>
        <dbReference type="ARBA" id="ARBA00006046"/>
    </source>
</evidence>
<dbReference type="RefSeq" id="WP_083048159.1">
    <property type="nucleotide sequence ID" value="NZ_MWQY01000002.1"/>
</dbReference>
<evidence type="ECO:0000313" key="4">
    <source>
        <dbReference type="Proteomes" id="UP000192343"/>
    </source>
</evidence>
<comment type="similarity">
    <text evidence="1">Belongs to the carotenoid/retinoid oxidoreductase family.</text>
</comment>
<dbReference type="STRING" id="1963862.B4O97_02965"/>
<feature type="domain" description="Amine oxidase" evidence="2">
    <location>
        <begin position="13"/>
        <end position="498"/>
    </location>
</feature>
<dbReference type="InterPro" id="IPR002937">
    <property type="entry name" value="Amino_oxidase"/>
</dbReference>
<name>A0A1Y1S2L1_9SPIO</name>
<organism evidence="3 4">
    <name type="scientific">Marispirochaeta aestuarii</name>
    <dbReference type="NCBI Taxonomy" id="1963862"/>
    <lineage>
        <taxon>Bacteria</taxon>
        <taxon>Pseudomonadati</taxon>
        <taxon>Spirochaetota</taxon>
        <taxon>Spirochaetia</taxon>
        <taxon>Spirochaetales</taxon>
        <taxon>Spirochaetaceae</taxon>
        <taxon>Marispirochaeta</taxon>
    </lineage>
</organism>
<protein>
    <recommendedName>
        <fullName evidence="2">Amine oxidase domain-containing protein</fullName>
    </recommendedName>
</protein>
<dbReference type="Proteomes" id="UP000192343">
    <property type="component" value="Unassembled WGS sequence"/>
</dbReference>
<evidence type="ECO:0000259" key="2">
    <source>
        <dbReference type="Pfam" id="PF01593"/>
    </source>
</evidence>
<evidence type="ECO:0000313" key="3">
    <source>
        <dbReference type="EMBL" id="ORC37973.1"/>
    </source>
</evidence>
<dbReference type="AlphaFoldDB" id="A0A1Y1S2L1"/>
<dbReference type="OrthoDB" id="9814556at2"/>
<dbReference type="Pfam" id="PF01593">
    <property type="entry name" value="Amino_oxidase"/>
    <property type="match status" value="1"/>
</dbReference>